<evidence type="ECO:0000256" key="1">
    <source>
        <dbReference type="ARBA" id="ARBA00008061"/>
    </source>
</evidence>
<accession>A0A2J6XEI1</accession>
<name>A0A2J6XEI1_9CHLR</name>
<evidence type="ECO:0000256" key="4">
    <source>
        <dbReference type="SAM" id="MobiDB-lite"/>
    </source>
</evidence>
<dbReference type="Pfam" id="PF02922">
    <property type="entry name" value="CBM_48"/>
    <property type="match status" value="1"/>
</dbReference>
<dbReference type="Gene3D" id="2.60.40.1180">
    <property type="entry name" value="Golgi alpha-mannosidase II"/>
    <property type="match status" value="1"/>
</dbReference>
<feature type="domain" description="Glycosyl hydrolase family 13 catalytic" evidence="5">
    <location>
        <begin position="167"/>
        <end position="577"/>
    </location>
</feature>
<keyword evidence="3" id="KW-0326">Glycosidase</keyword>
<dbReference type="InterPro" id="IPR013783">
    <property type="entry name" value="Ig-like_fold"/>
</dbReference>
<dbReference type="GO" id="GO:0005980">
    <property type="term" value="P:glycogen catabolic process"/>
    <property type="evidence" value="ECO:0007669"/>
    <property type="project" value="InterPro"/>
</dbReference>
<dbReference type="CDD" id="cd02856">
    <property type="entry name" value="E_set_GDE_Isoamylase_N"/>
    <property type="match status" value="1"/>
</dbReference>
<keyword evidence="2" id="KW-0378">Hydrolase</keyword>
<evidence type="ECO:0000313" key="6">
    <source>
        <dbReference type="EMBL" id="PMP86396.1"/>
    </source>
</evidence>
<comment type="similarity">
    <text evidence="1">Belongs to the glycosyl hydrolase 13 family.</text>
</comment>
<dbReference type="SUPFAM" id="SSF81296">
    <property type="entry name" value="E set domains"/>
    <property type="match status" value="1"/>
</dbReference>
<dbReference type="EMBL" id="PNIQ01000094">
    <property type="protein sequence ID" value="PMP86396.1"/>
    <property type="molecule type" value="Genomic_DNA"/>
</dbReference>
<dbReference type="SUPFAM" id="SSF51445">
    <property type="entry name" value="(Trans)glycosidases"/>
    <property type="match status" value="1"/>
</dbReference>
<feature type="compositionally biased region" description="Basic and acidic residues" evidence="4">
    <location>
        <begin position="476"/>
        <end position="486"/>
    </location>
</feature>
<evidence type="ECO:0000313" key="7">
    <source>
        <dbReference type="Proteomes" id="UP000243376"/>
    </source>
</evidence>
<dbReference type="SUPFAM" id="SSF51011">
    <property type="entry name" value="Glycosyl hydrolase domain"/>
    <property type="match status" value="1"/>
</dbReference>
<dbReference type="Gene3D" id="3.20.20.80">
    <property type="entry name" value="Glycosidases"/>
    <property type="match status" value="1"/>
</dbReference>
<dbReference type="InterPro" id="IPR014756">
    <property type="entry name" value="Ig_E-set"/>
</dbReference>
<protein>
    <submittedName>
        <fullName evidence="6">Glycogen debranching enzyme GlgX</fullName>
    </submittedName>
</protein>
<dbReference type="InterPro" id="IPR011837">
    <property type="entry name" value="Glycogen_debranch_GlgX"/>
</dbReference>
<evidence type="ECO:0000256" key="3">
    <source>
        <dbReference type="ARBA" id="ARBA00023295"/>
    </source>
</evidence>
<sequence length="720" mass="82075">MRITDVWPGRPYPLGATWDGEGVNFAIFSAHATRVELCLFDRLDALHEAVRITLPERSADVWHGYIPGLRPGQLYGYRVYGPYTPQQGHRFNPYKLLIDPYARALAGQLRWDKANYGYRVDSPYGDLTIGKRDSAPYVPRSVVIDPQFDWGNDRPPDIPLADSVIYELHVKGFTKLHPAVPEALRGTYAGLATPAVIDYLKELGITAVELLPVQAFITDQFLTDRGLTNYWGYQPINYFSPEPRYASQSDPQAQVNEFKAMVKALHAAGIEVIIDVVYNHTGEGNHLGPTLSFRGIDNASYYRLVPDQPRFYLDDTGTGNSLNMNNPRALQMVLDSLRYWVTEMHVDGFRFDLARTLVRGPAGSEQPSLFLTMVQHDPVLQRVKLIAEPWDVGFDGYWVGRFPPPWAEWNGRYRDTVRRFWKGDPGQAAEFASRFMGSMDLYHHNGRRPYHSINFVTAHDGFTLRDLVSYNEKHNEANGEENRDGDSYNNSWNCGVEGPTDDPDIRALRLRQMMNFIATLFLSQGTPMVLAGDERGRTQQGNNNAYCQDNSISWVDWQSDPEAELLLTFTRRLIAFRREHPVLRRRRFFVGHLANAEYDVEWLSPDGQEVSAELWQQPDLHCIGVLLNGAVIDDRTEDGKPMRDDVLLVLINAGNEEVPFILPDWPDDAEWHVVIDTAHPDLHEPVRVTDQLYHIKPRALAALIERIERDPPVHIDQTTL</sequence>
<dbReference type="GO" id="GO:0004135">
    <property type="term" value="F:amylo-alpha-1,6-glucosidase activity"/>
    <property type="evidence" value="ECO:0007669"/>
    <property type="project" value="InterPro"/>
</dbReference>
<dbReference type="AlphaFoldDB" id="A0A2J6XEI1"/>
<dbReference type="SMART" id="SM00642">
    <property type="entry name" value="Aamy"/>
    <property type="match status" value="1"/>
</dbReference>
<dbReference type="InterPro" id="IPR017853">
    <property type="entry name" value="GH"/>
</dbReference>
<dbReference type="InterPro" id="IPR044505">
    <property type="entry name" value="GlgX_Isoamylase_N_E_set"/>
</dbReference>
<comment type="caution">
    <text evidence="6">The sequence shown here is derived from an EMBL/GenBank/DDBJ whole genome shotgun (WGS) entry which is preliminary data.</text>
</comment>
<dbReference type="Gene3D" id="2.60.40.10">
    <property type="entry name" value="Immunoglobulins"/>
    <property type="match status" value="1"/>
</dbReference>
<dbReference type="InterPro" id="IPR013780">
    <property type="entry name" value="Glyco_hydro_b"/>
</dbReference>
<proteinExistence type="inferred from homology"/>
<dbReference type="PANTHER" id="PTHR43002">
    <property type="entry name" value="GLYCOGEN DEBRANCHING ENZYME"/>
    <property type="match status" value="1"/>
</dbReference>
<evidence type="ECO:0000256" key="2">
    <source>
        <dbReference type="ARBA" id="ARBA00022801"/>
    </source>
</evidence>
<evidence type="ECO:0000259" key="5">
    <source>
        <dbReference type="SMART" id="SM00642"/>
    </source>
</evidence>
<dbReference type="InterPro" id="IPR006047">
    <property type="entry name" value="GH13_cat_dom"/>
</dbReference>
<dbReference type="Proteomes" id="UP000243376">
    <property type="component" value="Unassembled WGS sequence"/>
</dbReference>
<dbReference type="Pfam" id="PF00128">
    <property type="entry name" value="Alpha-amylase"/>
    <property type="match status" value="1"/>
</dbReference>
<gene>
    <name evidence="6" type="primary">glgX</name>
    <name evidence="6" type="ORF">C0184_01300</name>
</gene>
<reference evidence="6 7" key="1">
    <citation type="submission" date="2018-01" db="EMBL/GenBank/DDBJ databases">
        <title>Metagenomic assembled genomes from two thermal pools in the Uzon Caldera, Kamchatka, Russia.</title>
        <authorList>
            <person name="Wilkins L."/>
            <person name="Ettinger C."/>
        </authorList>
    </citation>
    <scope>NUCLEOTIDE SEQUENCE [LARGE SCALE GENOMIC DNA]</scope>
    <source>
        <strain evidence="6">ZAV-02</strain>
    </source>
</reference>
<dbReference type="CDD" id="cd11326">
    <property type="entry name" value="AmyAc_Glg_debranch"/>
    <property type="match status" value="1"/>
</dbReference>
<organism evidence="6 7">
    <name type="scientific">Chloroflexus aggregans</name>
    <dbReference type="NCBI Taxonomy" id="152260"/>
    <lineage>
        <taxon>Bacteria</taxon>
        <taxon>Bacillati</taxon>
        <taxon>Chloroflexota</taxon>
        <taxon>Chloroflexia</taxon>
        <taxon>Chloroflexales</taxon>
        <taxon>Chloroflexineae</taxon>
        <taxon>Chloroflexaceae</taxon>
        <taxon>Chloroflexus</taxon>
    </lineage>
</organism>
<dbReference type="InterPro" id="IPR004193">
    <property type="entry name" value="Glyco_hydro_13_N"/>
</dbReference>
<dbReference type="NCBIfam" id="TIGR02100">
    <property type="entry name" value="glgX_debranch"/>
    <property type="match status" value="1"/>
</dbReference>
<feature type="region of interest" description="Disordered" evidence="4">
    <location>
        <begin position="476"/>
        <end position="497"/>
    </location>
</feature>